<proteinExistence type="inferred from homology"/>
<gene>
    <name evidence="2" type="ORF">FACUT_5559</name>
</gene>
<dbReference type="OrthoDB" id="412018at2759"/>
<protein>
    <submittedName>
        <fullName evidence="2">DCG1</fullName>
    </submittedName>
</protein>
<dbReference type="PANTHER" id="PTHR28047:SF5">
    <property type="entry name" value="PROTEIN DCG1"/>
    <property type="match status" value="1"/>
</dbReference>
<dbReference type="AlphaFoldDB" id="A0A8H4NTA7"/>
<comment type="caution">
    <text evidence="2">The sequence shown here is derived from an EMBL/GenBank/DDBJ whole genome shotgun (WGS) entry which is preliminary data.</text>
</comment>
<dbReference type="InterPro" id="IPR053714">
    <property type="entry name" value="Iso_Racemase_Enz_sf"/>
</dbReference>
<dbReference type="Pfam" id="PF01177">
    <property type="entry name" value="Asp_Glu_race"/>
    <property type="match status" value="1"/>
</dbReference>
<name>A0A8H4NTA7_9HYPO</name>
<evidence type="ECO:0000256" key="1">
    <source>
        <dbReference type="ARBA" id="ARBA00038414"/>
    </source>
</evidence>
<reference evidence="2 3" key="1">
    <citation type="submission" date="2020-01" db="EMBL/GenBank/DDBJ databases">
        <title>Identification and distribution of gene clusters putatively required for synthesis of sphingolipid metabolism inhibitors in phylogenetically diverse species of the filamentous fungus Fusarium.</title>
        <authorList>
            <person name="Kim H.-S."/>
            <person name="Busman M."/>
            <person name="Brown D.W."/>
            <person name="Divon H."/>
            <person name="Uhlig S."/>
            <person name="Proctor R.H."/>
        </authorList>
    </citation>
    <scope>NUCLEOTIDE SEQUENCE [LARGE SCALE GENOMIC DNA]</scope>
    <source>
        <strain evidence="2 3">NRRL 13308</strain>
    </source>
</reference>
<evidence type="ECO:0000313" key="3">
    <source>
        <dbReference type="Proteomes" id="UP000536711"/>
    </source>
</evidence>
<dbReference type="GO" id="GO:0047661">
    <property type="term" value="F:amino-acid racemase activity"/>
    <property type="evidence" value="ECO:0007669"/>
    <property type="project" value="InterPro"/>
</dbReference>
<dbReference type="EMBL" id="JAADJF010000127">
    <property type="protein sequence ID" value="KAF4437627.1"/>
    <property type="molecule type" value="Genomic_DNA"/>
</dbReference>
<sequence>MSELRFLRRNLRILVLNPNSSTIMTDGMANAIRQMSLPDADVLQKSVEIYTYTAPPHSAPDSINDQEGIDRSTQAVLDDPKIEEELESDKYDGVLVACFSVHCLVSKLTRYRHLAVTGIFEASILTSLSLMAAPDNAGKWGIVTTGKWWEDHLSYGVKNFLGQEKDGVNNKFAGVFSSGLTAGDFHTVPPEKVREKLKEATRKLFNEGQVSVVVMGCGGMAGLEEIIRSTAIEEYGKADGNLVYIVDGVKAGVMQLEQMIRSKRIFSALLEYK</sequence>
<dbReference type="PANTHER" id="PTHR28047">
    <property type="entry name" value="PROTEIN DCG1"/>
    <property type="match status" value="1"/>
</dbReference>
<comment type="similarity">
    <text evidence="1">Belongs to the HyuE racemase family.</text>
</comment>
<dbReference type="InterPro" id="IPR052186">
    <property type="entry name" value="Hydantoin_racemase-like"/>
</dbReference>
<accession>A0A8H4NTA7</accession>
<dbReference type="InterPro" id="IPR015942">
    <property type="entry name" value="Asp/Glu/hydantoin_racemase"/>
</dbReference>
<organism evidence="2 3">
    <name type="scientific">Fusarium acutatum</name>
    <dbReference type="NCBI Taxonomy" id="78861"/>
    <lineage>
        <taxon>Eukaryota</taxon>
        <taxon>Fungi</taxon>
        <taxon>Dikarya</taxon>
        <taxon>Ascomycota</taxon>
        <taxon>Pezizomycotina</taxon>
        <taxon>Sordariomycetes</taxon>
        <taxon>Hypocreomycetidae</taxon>
        <taxon>Hypocreales</taxon>
        <taxon>Nectriaceae</taxon>
        <taxon>Fusarium</taxon>
        <taxon>Fusarium fujikuroi species complex</taxon>
    </lineage>
</organism>
<dbReference type="Gene3D" id="3.40.50.12500">
    <property type="match status" value="1"/>
</dbReference>
<dbReference type="Proteomes" id="UP000536711">
    <property type="component" value="Unassembled WGS sequence"/>
</dbReference>
<keyword evidence="3" id="KW-1185">Reference proteome</keyword>
<evidence type="ECO:0000313" key="2">
    <source>
        <dbReference type="EMBL" id="KAF4437627.1"/>
    </source>
</evidence>